<dbReference type="Proteomes" id="UP001370490">
    <property type="component" value="Unassembled WGS sequence"/>
</dbReference>
<gene>
    <name evidence="7" type="ORF">RJ641_022807</name>
</gene>
<accession>A0AAN8UK12</accession>
<evidence type="ECO:0000256" key="1">
    <source>
        <dbReference type="ARBA" id="ARBA00004141"/>
    </source>
</evidence>
<name>A0AAN8UK12_9MAGN</name>
<feature type="transmembrane region" description="Helical" evidence="6">
    <location>
        <begin position="91"/>
        <end position="111"/>
    </location>
</feature>
<evidence type="ECO:0000256" key="2">
    <source>
        <dbReference type="ARBA" id="ARBA00005982"/>
    </source>
</evidence>
<feature type="transmembrane region" description="Helical" evidence="6">
    <location>
        <begin position="466"/>
        <end position="483"/>
    </location>
</feature>
<proteinExistence type="inferred from homology"/>
<keyword evidence="5 6" id="KW-0472">Membrane</keyword>
<keyword evidence="3 6" id="KW-0812">Transmembrane</keyword>
<dbReference type="InterPro" id="IPR036259">
    <property type="entry name" value="MFS_trans_sf"/>
</dbReference>
<evidence type="ECO:0000256" key="5">
    <source>
        <dbReference type="ARBA" id="ARBA00023136"/>
    </source>
</evidence>
<organism evidence="7 8">
    <name type="scientific">Dillenia turbinata</name>
    <dbReference type="NCBI Taxonomy" id="194707"/>
    <lineage>
        <taxon>Eukaryota</taxon>
        <taxon>Viridiplantae</taxon>
        <taxon>Streptophyta</taxon>
        <taxon>Embryophyta</taxon>
        <taxon>Tracheophyta</taxon>
        <taxon>Spermatophyta</taxon>
        <taxon>Magnoliopsida</taxon>
        <taxon>eudicotyledons</taxon>
        <taxon>Gunneridae</taxon>
        <taxon>Pentapetalae</taxon>
        <taxon>Dilleniales</taxon>
        <taxon>Dilleniaceae</taxon>
        <taxon>Dillenia</taxon>
    </lineage>
</organism>
<feature type="transmembrane region" description="Helical" evidence="6">
    <location>
        <begin position="131"/>
        <end position="152"/>
    </location>
</feature>
<dbReference type="EMBL" id="JBAMMX010000027">
    <property type="protein sequence ID" value="KAK6913206.1"/>
    <property type="molecule type" value="Genomic_DNA"/>
</dbReference>
<evidence type="ECO:0000256" key="6">
    <source>
        <dbReference type="SAM" id="Phobius"/>
    </source>
</evidence>
<evidence type="ECO:0000256" key="3">
    <source>
        <dbReference type="ARBA" id="ARBA00022692"/>
    </source>
</evidence>
<evidence type="ECO:0000313" key="7">
    <source>
        <dbReference type="EMBL" id="KAK6913206.1"/>
    </source>
</evidence>
<evidence type="ECO:0000313" key="8">
    <source>
        <dbReference type="Proteomes" id="UP001370490"/>
    </source>
</evidence>
<dbReference type="AlphaFoldDB" id="A0AAN8UK12"/>
<dbReference type="Gene3D" id="1.20.1250.20">
    <property type="entry name" value="MFS general substrate transporter like domains"/>
    <property type="match status" value="1"/>
</dbReference>
<dbReference type="GO" id="GO:0022857">
    <property type="term" value="F:transmembrane transporter activity"/>
    <property type="evidence" value="ECO:0007669"/>
    <property type="project" value="InterPro"/>
</dbReference>
<feature type="transmembrane region" description="Helical" evidence="6">
    <location>
        <begin position="181"/>
        <end position="200"/>
    </location>
</feature>
<dbReference type="CDD" id="cd17416">
    <property type="entry name" value="MFS_NPF1_2"/>
    <property type="match status" value="1"/>
</dbReference>
<comment type="subcellular location">
    <subcellularLocation>
        <location evidence="1">Membrane</location>
        <topology evidence="1">Multi-pass membrane protein</topology>
    </subcellularLocation>
</comment>
<feature type="transmembrane region" description="Helical" evidence="6">
    <location>
        <begin position="206"/>
        <end position="225"/>
    </location>
</feature>
<feature type="transmembrane region" description="Helical" evidence="6">
    <location>
        <begin position="495"/>
        <end position="520"/>
    </location>
</feature>
<dbReference type="Pfam" id="PF00854">
    <property type="entry name" value="PTR2"/>
    <property type="match status" value="1"/>
</dbReference>
<dbReference type="InterPro" id="IPR000109">
    <property type="entry name" value="POT_fam"/>
</dbReference>
<dbReference type="PANTHER" id="PTHR11654">
    <property type="entry name" value="OLIGOPEPTIDE TRANSPORTER-RELATED"/>
    <property type="match status" value="1"/>
</dbReference>
<dbReference type="GO" id="GO:0016020">
    <property type="term" value="C:membrane"/>
    <property type="evidence" value="ECO:0007669"/>
    <property type="project" value="UniProtKB-SubCell"/>
</dbReference>
<evidence type="ECO:0000256" key="4">
    <source>
        <dbReference type="ARBA" id="ARBA00022989"/>
    </source>
</evidence>
<keyword evidence="4 6" id="KW-1133">Transmembrane helix</keyword>
<feature type="transmembrane region" description="Helical" evidence="6">
    <location>
        <begin position="366"/>
        <end position="388"/>
    </location>
</feature>
<protein>
    <submittedName>
        <fullName evidence="7">Proton-dependent oligopeptide transporter family</fullName>
    </submittedName>
</protein>
<comment type="similarity">
    <text evidence="2">Belongs to the major facilitator superfamily. Proton-dependent oligopeptide transporter (POT/PTR) (TC 2.A.17) family.</text>
</comment>
<reference evidence="7 8" key="1">
    <citation type="submission" date="2023-12" db="EMBL/GenBank/DDBJ databases">
        <title>A high-quality genome assembly for Dillenia turbinata (Dilleniales).</title>
        <authorList>
            <person name="Chanderbali A."/>
        </authorList>
    </citation>
    <scope>NUCLEOTIDE SEQUENCE [LARGE SCALE GENOMIC DNA]</scope>
    <source>
        <strain evidence="7">LSX21</strain>
        <tissue evidence="7">Leaf</tissue>
    </source>
</reference>
<sequence length="590" mass="65190">MEEEDKAISAHEVAINYRGVKAMPFVIGNEIFEKLGTIGTQSNLLVYLTTVFNMKSVTGATLLSILGGTSNVVPSLGGFLSDSYFGRYKTLGFACISSFLGMTILVLTAAIPQLHPPHCQARENTECIGPTAWQLAILLCAFGFLIIGAGGIRPCNLAFGADQFNPKSESGKKGISSFFNWYYFTSTFAVMISVTVIVYIQSNISWAIGLGTPAVLMFISCMLFFSGSRIYVKVKPEGSPLITVAQVLAAASRKRHLKLPKEDPSLCLFNYIHTNSLNSKLPHTCQFRFLDKSAVIASEDRFNLDGSAANPWKLCSVQQVEEVKCLIRVIPIWASAILYHIAIAEQQIYAVFQALQSDRCLGSHNFNVPAASYTIFAMLSLTLWIPIYDQIVIPLLRRFTGKEQGVTLLQRMGTGILLSSITSLVSGFVEVKRRNLALTRPALGIAPKGATISSMSAFWLAPQLTLAGLCEAFAAIGQIEFYYREFPENMRSIAMSFFFLGIACANYLNSFLVNLVQRITSKNTNTNWLNEDLNKGRLDYFYYMIAASGVLNFGYFVICAKWYKYKGDGDGTNKVEVALETKKESHRHTV</sequence>
<comment type="caution">
    <text evidence="7">The sequence shown here is derived from an EMBL/GenBank/DDBJ whole genome shotgun (WGS) entry which is preliminary data.</text>
</comment>
<keyword evidence="8" id="KW-1185">Reference proteome</keyword>
<dbReference type="SUPFAM" id="SSF103473">
    <property type="entry name" value="MFS general substrate transporter"/>
    <property type="match status" value="1"/>
</dbReference>
<feature type="transmembrane region" description="Helical" evidence="6">
    <location>
        <begin position="540"/>
        <end position="558"/>
    </location>
</feature>
<feature type="transmembrane region" description="Helical" evidence="6">
    <location>
        <begin position="408"/>
        <end position="429"/>
    </location>
</feature>